<gene>
    <name evidence="1" type="ORF">COMA1_10042</name>
</gene>
<keyword evidence="2" id="KW-1185">Reference proteome</keyword>
<accession>A0A0S4L699</accession>
<sequence>MGQVRWKIGRQLILGLLLAVTVSGCGLTVKQKAALNSFSAATQEFSTGAQAEFQKNRQDVIEMNRA</sequence>
<dbReference type="STRING" id="1742972.COMA1_10042"/>
<evidence type="ECO:0000313" key="2">
    <source>
        <dbReference type="Proteomes" id="UP000199032"/>
    </source>
</evidence>
<dbReference type="Proteomes" id="UP000199032">
    <property type="component" value="Unassembled WGS sequence"/>
</dbReference>
<protein>
    <submittedName>
        <fullName evidence="1">Uncharacterized protein</fullName>
    </submittedName>
</protein>
<dbReference type="PROSITE" id="PS51257">
    <property type="entry name" value="PROKAR_LIPOPROTEIN"/>
    <property type="match status" value="1"/>
</dbReference>
<dbReference type="AlphaFoldDB" id="A0A0S4L699"/>
<dbReference type="EMBL" id="CZQA01000001">
    <property type="protein sequence ID" value="CUS31300.1"/>
    <property type="molecule type" value="Genomic_DNA"/>
</dbReference>
<organism evidence="1 2">
    <name type="scientific">Candidatus Nitrospira nitrosa</name>
    <dbReference type="NCBI Taxonomy" id="1742972"/>
    <lineage>
        <taxon>Bacteria</taxon>
        <taxon>Pseudomonadati</taxon>
        <taxon>Nitrospirota</taxon>
        <taxon>Nitrospiria</taxon>
        <taxon>Nitrospirales</taxon>
        <taxon>Nitrospiraceae</taxon>
        <taxon>Nitrospira</taxon>
    </lineage>
</organism>
<reference evidence="1 2" key="1">
    <citation type="submission" date="2015-10" db="EMBL/GenBank/DDBJ databases">
        <authorList>
            <person name="Gilbert D.G."/>
        </authorList>
    </citation>
    <scope>NUCLEOTIDE SEQUENCE [LARGE SCALE GENOMIC DNA]</scope>
    <source>
        <strain evidence="1">COMA1</strain>
    </source>
</reference>
<evidence type="ECO:0000313" key="1">
    <source>
        <dbReference type="EMBL" id="CUS31300.1"/>
    </source>
</evidence>
<dbReference type="RefSeq" id="WP_090742077.1">
    <property type="nucleotide sequence ID" value="NZ_CZQA01000001.1"/>
</dbReference>
<proteinExistence type="predicted"/>
<name>A0A0S4L699_9BACT</name>